<dbReference type="Proteomes" id="UP000319894">
    <property type="component" value="Unassembled WGS sequence"/>
</dbReference>
<keyword evidence="5" id="KW-0249">Electron transport</keyword>
<evidence type="ECO:0000313" key="10">
    <source>
        <dbReference type="EMBL" id="TSD14830.1"/>
    </source>
</evidence>
<dbReference type="GO" id="GO:0046872">
    <property type="term" value="F:metal ion binding"/>
    <property type="evidence" value="ECO:0007669"/>
    <property type="project" value="UniProtKB-KW"/>
</dbReference>
<keyword evidence="6" id="KW-0408">Iron</keyword>
<feature type="domain" description="2Fe-2S ferredoxin-type" evidence="9">
    <location>
        <begin position="4"/>
        <end position="96"/>
    </location>
</feature>
<comment type="caution">
    <text evidence="10">The sequence shown here is derived from an EMBL/GenBank/DDBJ whole genome shotgun (WGS) entry which is preliminary data.</text>
</comment>
<keyword evidence="7" id="KW-0411">Iron-sulfur</keyword>
<dbReference type="InParanoid" id="A0A554NCS7"/>
<evidence type="ECO:0000313" key="11">
    <source>
        <dbReference type="Proteomes" id="UP000319894"/>
    </source>
</evidence>
<dbReference type="EMBL" id="QMDX01000003">
    <property type="protein sequence ID" value="TSD14830.1"/>
    <property type="molecule type" value="Genomic_DNA"/>
</dbReference>
<dbReference type="InterPro" id="IPR036010">
    <property type="entry name" value="2Fe-2S_ferredoxin-like_sf"/>
</dbReference>
<evidence type="ECO:0000256" key="1">
    <source>
        <dbReference type="ARBA" id="ARBA00007874"/>
    </source>
</evidence>
<dbReference type="RefSeq" id="WP_144261549.1">
    <property type="nucleotide sequence ID" value="NZ_QMDX01000003.1"/>
</dbReference>
<gene>
    <name evidence="10" type="ORF">DP107_07655</name>
</gene>
<dbReference type="PROSITE" id="PS51085">
    <property type="entry name" value="2FE2S_FER_2"/>
    <property type="match status" value="1"/>
</dbReference>
<dbReference type="SUPFAM" id="SSF54292">
    <property type="entry name" value="2Fe-2S ferredoxin-like"/>
    <property type="match status" value="1"/>
</dbReference>
<dbReference type="PANTHER" id="PTHR43112:SF3">
    <property type="entry name" value="FERREDOXIN-2, CHLOROPLASTIC"/>
    <property type="match status" value="1"/>
</dbReference>
<evidence type="ECO:0000256" key="6">
    <source>
        <dbReference type="ARBA" id="ARBA00023004"/>
    </source>
</evidence>
<keyword evidence="2" id="KW-0813">Transport</keyword>
<dbReference type="GO" id="GO:0051537">
    <property type="term" value="F:2 iron, 2 sulfur cluster binding"/>
    <property type="evidence" value="ECO:0007669"/>
    <property type="project" value="UniProtKB-KW"/>
</dbReference>
<dbReference type="AlphaFoldDB" id="A0A554NCS7"/>
<evidence type="ECO:0000256" key="2">
    <source>
        <dbReference type="ARBA" id="ARBA00022448"/>
    </source>
</evidence>
<evidence type="ECO:0000259" key="9">
    <source>
        <dbReference type="PROSITE" id="PS51085"/>
    </source>
</evidence>
<dbReference type="InterPro" id="IPR012675">
    <property type="entry name" value="Beta-grasp_dom_sf"/>
</dbReference>
<organism evidence="10 11">
    <name type="scientific">Haloglomus irregulare</name>
    <dbReference type="NCBI Taxonomy" id="2234134"/>
    <lineage>
        <taxon>Archaea</taxon>
        <taxon>Methanobacteriati</taxon>
        <taxon>Methanobacteriota</taxon>
        <taxon>Stenosarchaea group</taxon>
        <taxon>Halobacteria</taxon>
        <taxon>Halobacteriales</taxon>
        <taxon>Natronomonadaceae</taxon>
        <taxon>Haloglomus</taxon>
    </lineage>
</organism>
<evidence type="ECO:0000256" key="4">
    <source>
        <dbReference type="ARBA" id="ARBA00022723"/>
    </source>
</evidence>
<keyword evidence="3" id="KW-0001">2Fe-2S</keyword>
<name>A0A554NCS7_9EURY</name>
<evidence type="ECO:0000256" key="3">
    <source>
        <dbReference type="ARBA" id="ARBA00022714"/>
    </source>
</evidence>
<keyword evidence="11" id="KW-1185">Reference proteome</keyword>
<dbReference type="Pfam" id="PF00111">
    <property type="entry name" value="Fer2"/>
    <property type="match status" value="1"/>
</dbReference>
<comment type="cofactor">
    <cofactor evidence="8">
        <name>[2Fe-2S] cluster</name>
        <dbReference type="ChEBI" id="CHEBI:190135"/>
    </cofactor>
</comment>
<dbReference type="PANTHER" id="PTHR43112">
    <property type="entry name" value="FERREDOXIN"/>
    <property type="match status" value="1"/>
</dbReference>
<protein>
    <submittedName>
        <fullName evidence="10">Ferredoxin</fullName>
    </submittedName>
</protein>
<evidence type="ECO:0000256" key="8">
    <source>
        <dbReference type="ARBA" id="ARBA00034078"/>
    </source>
</evidence>
<dbReference type="Gene3D" id="3.10.20.30">
    <property type="match status" value="1"/>
</dbReference>
<dbReference type="OrthoDB" id="235534at2157"/>
<reference evidence="10 11" key="1">
    <citation type="submission" date="2018-06" db="EMBL/GenBank/DDBJ databases">
        <title>Natronomonas sp. F16-60 a new haloarchaeon isolated from a solar saltern of Isla Cristina, Huelva, Spain.</title>
        <authorList>
            <person name="Duran-Viseras A."/>
            <person name="Sanchez-Porro C."/>
            <person name="Ventosa A."/>
        </authorList>
    </citation>
    <scope>NUCLEOTIDE SEQUENCE [LARGE SCALE GENOMIC DNA]</scope>
    <source>
        <strain evidence="10 11">F16-60</strain>
    </source>
</reference>
<sequence>MSTYRVVLEWTDGRRVTISAADDETVVAAAERADEPLPFGCLTGACATCTAELLAGSVDHRREPRALKSRHREAGYVLPCIAVPTSDCRLRVGSAVAGELTQNPWK</sequence>
<proteinExistence type="inferred from homology"/>
<evidence type="ECO:0000256" key="5">
    <source>
        <dbReference type="ARBA" id="ARBA00022982"/>
    </source>
</evidence>
<dbReference type="CDD" id="cd00207">
    <property type="entry name" value="fer2"/>
    <property type="match status" value="1"/>
</dbReference>
<keyword evidence="4" id="KW-0479">Metal-binding</keyword>
<comment type="similarity">
    <text evidence="1">Belongs to the 2Fe2S plant-type ferredoxin family.</text>
</comment>
<evidence type="ECO:0000256" key="7">
    <source>
        <dbReference type="ARBA" id="ARBA00023014"/>
    </source>
</evidence>
<dbReference type="InterPro" id="IPR001041">
    <property type="entry name" value="2Fe-2S_ferredoxin-type"/>
</dbReference>
<dbReference type="PROSITE" id="PS00197">
    <property type="entry name" value="2FE2S_FER_1"/>
    <property type="match status" value="1"/>
</dbReference>
<accession>A0A554NCS7</accession>
<dbReference type="InterPro" id="IPR006058">
    <property type="entry name" value="2Fe2S_fd_BS"/>
</dbReference>